<feature type="transmembrane region" description="Helical" evidence="1">
    <location>
        <begin position="463"/>
        <end position="486"/>
    </location>
</feature>
<dbReference type="Gene3D" id="3.30.70.1320">
    <property type="entry name" value="Multidrug efflux transporter AcrB pore domain like"/>
    <property type="match status" value="1"/>
</dbReference>
<reference evidence="3" key="1">
    <citation type="submission" date="2023-08" db="EMBL/GenBank/DDBJ databases">
        <title>Rhodospirillaceae gen. nov., a novel taxon isolated from the Yangtze River Yuezi River estuary sludge.</title>
        <authorList>
            <person name="Ruan L."/>
        </authorList>
    </citation>
    <scope>NUCLEOTIDE SEQUENCE [LARGE SCALE GENOMIC DNA]</scope>
    <source>
        <strain evidence="3">R-7</strain>
    </source>
</reference>
<sequence length="1032" mass="110270">MTLPELCIRRPVMTCLLMITVVMLGLAGYRQLPVAALPRVDFPTISVTATLPGANPETMASAVATPLEKQFSTISGIDSMSSTSTQGSTRITLQFDLDRDIDGAALDVQSALSVAQRRLPTEMTDPPSFRKVNPADQPILLLALTSQTLPLSAVDEYAESYIAQRLSLLEGVAQVLVFGAQKFAVRIKVDPNQLASMGVGVDQLEAAVAAANSNAPVGSLSGAEKTATLQAPGQLSDAEEYRNLIVAYRNGNPVKLGDLATVVNGVENDKTASWFNGERSIVLAIQRQPDANTVAVIDSIKKLLPQIKSEIPPSVRVEVLVDRSDSIKASVADVQFTLGLTIALVVLVIFLFLRNVTATVIPALALPVSLVGTFGGMYLLGYSIDNLSLMALTLSVGFVVDDAIVMLENIVRHVENGERPWMAALRGSREIAFTILSITISLVAVFIPVLFMGGVVGRLFREFAVTISLTILISGLVSLTLTPMLCSRMLRPHSGARHGMLYRALESGFDAVLRGYAVTLGWALHHRFVILLITLASIGASAWLVHVTPKGFFPEEDTGLISVSVQGPQDMSFAAMLPAQQKVADIVRADPAVAYVSSTVGTSGFGAGGENNGSMWITLKPLSQRDVSAREVIQRLRGKLAQLPSVGVYMTPVQNINVGGRSSRSQYQYTLQAVEFDQLGKAAQQMEERLAALPMLQGVNSDLEIDNPQYLVDIDRDRAAALDVTTDAIRTTLYGAFGSSQVSTIYKPTNSYDVIMEAIQPRTVSDQALKEIYVRSAAGALVPLDSVAKIHRQAGPLSVQHQGQLPAVTISFDLAPGVSLGQATDAIRAVERDMKLPAGISGSFQGSAQVFQESMNGMTLLILAAVFVIYVILGILYESFIHPITILSGLPAAALGALLTLLAFGKDLNVIAIIGIVMLIGIVKKNAIMMIDVALEKRREGALPEAAIQEACLLRFRPIMMTTMAAIMGTLPIALGHGAGAELRQPLGLAVVGGLIVSQLLTLYITPVIYIYFERLRGLFGQAPAVQPAPGE</sequence>
<feature type="transmembrane region" description="Helical" evidence="1">
    <location>
        <begin position="956"/>
        <end position="975"/>
    </location>
</feature>
<dbReference type="InterPro" id="IPR001036">
    <property type="entry name" value="Acrflvin-R"/>
</dbReference>
<keyword evidence="1" id="KW-0812">Transmembrane</keyword>
<dbReference type="SUPFAM" id="SSF82693">
    <property type="entry name" value="Multidrug efflux transporter AcrB pore domain, PN1, PN2, PC1 and PC2 subdomains"/>
    <property type="match status" value="4"/>
</dbReference>
<dbReference type="Gene3D" id="3.30.70.1430">
    <property type="entry name" value="Multidrug efflux transporter AcrB pore domain"/>
    <property type="match status" value="2"/>
</dbReference>
<feature type="transmembrane region" description="Helical" evidence="1">
    <location>
        <begin position="528"/>
        <end position="545"/>
    </location>
</feature>
<evidence type="ECO:0000256" key="1">
    <source>
        <dbReference type="SAM" id="Phobius"/>
    </source>
</evidence>
<feature type="transmembrane region" description="Helical" evidence="1">
    <location>
        <begin position="12"/>
        <end position="29"/>
    </location>
</feature>
<dbReference type="PANTHER" id="PTHR32063:SF21">
    <property type="entry name" value="MULTIDRUG RESISTANCE PROTEIN MDTB"/>
    <property type="match status" value="1"/>
</dbReference>
<comment type="caution">
    <text evidence="2">The sequence shown here is derived from an EMBL/GenBank/DDBJ whole genome shotgun (WGS) entry which is preliminary data.</text>
</comment>
<keyword evidence="1" id="KW-1133">Transmembrane helix</keyword>
<dbReference type="RefSeq" id="WP_379954916.1">
    <property type="nucleotide sequence ID" value="NZ_JAUYVI010000002.1"/>
</dbReference>
<dbReference type="PRINTS" id="PR00702">
    <property type="entry name" value="ACRIFLAVINRP"/>
</dbReference>
<dbReference type="SUPFAM" id="SSF82866">
    <property type="entry name" value="Multidrug efflux transporter AcrB transmembrane domain"/>
    <property type="match status" value="2"/>
</dbReference>
<dbReference type="NCBIfam" id="NF033617">
    <property type="entry name" value="RND_permease_2"/>
    <property type="match status" value="1"/>
</dbReference>
<dbReference type="Pfam" id="PF00873">
    <property type="entry name" value="ACR_tran"/>
    <property type="match status" value="1"/>
</dbReference>
<feature type="transmembrane region" description="Helical" evidence="1">
    <location>
        <begin position="334"/>
        <end position="353"/>
    </location>
</feature>
<dbReference type="PANTHER" id="PTHR32063">
    <property type="match status" value="1"/>
</dbReference>
<accession>A0ABU0YLJ7</accession>
<feature type="transmembrane region" description="Helical" evidence="1">
    <location>
        <begin position="360"/>
        <end position="381"/>
    </location>
</feature>
<keyword evidence="3" id="KW-1185">Reference proteome</keyword>
<feature type="transmembrane region" description="Helical" evidence="1">
    <location>
        <begin position="987"/>
        <end position="1013"/>
    </location>
</feature>
<dbReference type="SUPFAM" id="SSF82714">
    <property type="entry name" value="Multidrug efflux transporter AcrB TolC docking domain, DN and DC subdomains"/>
    <property type="match status" value="2"/>
</dbReference>
<protein>
    <submittedName>
        <fullName evidence="2">Multidrug efflux RND transporter permease subunit</fullName>
    </submittedName>
</protein>
<dbReference type="Gene3D" id="3.30.70.1440">
    <property type="entry name" value="Multidrug efflux transporter AcrB pore domain"/>
    <property type="match status" value="1"/>
</dbReference>
<dbReference type="Proteomes" id="UP001230156">
    <property type="component" value="Unassembled WGS sequence"/>
</dbReference>
<dbReference type="InterPro" id="IPR027463">
    <property type="entry name" value="AcrB_DN_DC_subdom"/>
</dbReference>
<evidence type="ECO:0000313" key="2">
    <source>
        <dbReference type="EMBL" id="MDQ7247513.1"/>
    </source>
</evidence>
<keyword evidence="1" id="KW-0472">Membrane</keyword>
<feature type="transmembrane region" description="Helical" evidence="1">
    <location>
        <begin position="884"/>
        <end position="904"/>
    </location>
</feature>
<gene>
    <name evidence="2" type="ORF">Q8A70_07530</name>
</gene>
<dbReference type="Gene3D" id="1.20.1640.10">
    <property type="entry name" value="Multidrug efflux transporter AcrB transmembrane domain"/>
    <property type="match status" value="2"/>
</dbReference>
<feature type="transmembrane region" description="Helical" evidence="1">
    <location>
        <begin position="910"/>
        <end position="935"/>
    </location>
</feature>
<feature type="transmembrane region" description="Helical" evidence="1">
    <location>
        <begin position="857"/>
        <end position="877"/>
    </location>
</feature>
<name>A0ABU0YLJ7_9PROT</name>
<feature type="transmembrane region" description="Helical" evidence="1">
    <location>
        <begin position="387"/>
        <end position="411"/>
    </location>
</feature>
<feature type="transmembrane region" description="Helical" evidence="1">
    <location>
        <begin position="431"/>
        <end position="451"/>
    </location>
</feature>
<organism evidence="2 3">
    <name type="scientific">Dongia sedimenti</name>
    <dbReference type="NCBI Taxonomy" id="3064282"/>
    <lineage>
        <taxon>Bacteria</taxon>
        <taxon>Pseudomonadati</taxon>
        <taxon>Pseudomonadota</taxon>
        <taxon>Alphaproteobacteria</taxon>
        <taxon>Rhodospirillales</taxon>
        <taxon>Dongiaceae</taxon>
        <taxon>Dongia</taxon>
    </lineage>
</organism>
<proteinExistence type="predicted"/>
<dbReference type="EMBL" id="JAUYVI010000002">
    <property type="protein sequence ID" value="MDQ7247513.1"/>
    <property type="molecule type" value="Genomic_DNA"/>
</dbReference>
<evidence type="ECO:0000313" key="3">
    <source>
        <dbReference type="Proteomes" id="UP001230156"/>
    </source>
</evidence>
<dbReference type="Gene3D" id="3.30.2090.10">
    <property type="entry name" value="Multidrug efflux transporter AcrB TolC docking domain, DN and DC subdomains"/>
    <property type="match status" value="2"/>
</dbReference>